<name>A0ABR4P9N3_9HELO</name>
<dbReference type="Proteomes" id="UP001629113">
    <property type="component" value="Unassembled WGS sequence"/>
</dbReference>
<organism evidence="1 2">
    <name type="scientific">Phlyctema vagabunda</name>
    <dbReference type="NCBI Taxonomy" id="108571"/>
    <lineage>
        <taxon>Eukaryota</taxon>
        <taxon>Fungi</taxon>
        <taxon>Dikarya</taxon>
        <taxon>Ascomycota</taxon>
        <taxon>Pezizomycotina</taxon>
        <taxon>Leotiomycetes</taxon>
        <taxon>Helotiales</taxon>
        <taxon>Dermateaceae</taxon>
        <taxon>Phlyctema</taxon>
    </lineage>
</organism>
<proteinExistence type="predicted"/>
<accession>A0ABR4P9N3</accession>
<dbReference type="EMBL" id="JBFCZG010000007">
    <property type="protein sequence ID" value="KAL3419781.1"/>
    <property type="molecule type" value="Genomic_DNA"/>
</dbReference>
<comment type="caution">
    <text evidence="1">The sequence shown here is derived from an EMBL/GenBank/DDBJ whole genome shotgun (WGS) entry which is preliminary data.</text>
</comment>
<gene>
    <name evidence="1" type="ORF">PVAG01_08279</name>
</gene>
<sequence>MLVLRDPDAEEAAFQSLLYAMYGRLYMIKTVEEFAILVRLADFYCSLPVLSATVMGALLLGDFFQQRKEPRNFFANPILLALAIKIRQPVLFREFFVHVVAEGDPNILGSRDVF</sequence>
<reference evidence="1 2" key="1">
    <citation type="submission" date="2024-06" db="EMBL/GenBank/DDBJ databases">
        <title>Complete genome of Phlyctema vagabunda strain 19-DSS-EL-015.</title>
        <authorList>
            <person name="Fiorenzani C."/>
        </authorList>
    </citation>
    <scope>NUCLEOTIDE SEQUENCE [LARGE SCALE GENOMIC DNA]</scope>
    <source>
        <strain evidence="1 2">19-DSS-EL-015</strain>
    </source>
</reference>
<evidence type="ECO:0000313" key="1">
    <source>
        <dbReference type="EMBL" id="KAL3419781.1"/>
    </source>
</evidence>
<protein>
    <submittedName>
        <fullName evidence="1">Uncharacterized protein</fullName>
    </submittedName>
</protein>
<keyword evidence="2" id="KW-1185">Reference proteome</keyword>
<evidence type="ECO:0000313" key="2">
    <source>
        <dbReference type="Proteomes" id="UP001629113"/>
    </source>
</evidence>